<evidence type="ECO:0000259" key="15">
    <source>
        <dbReference type="Pfam" id="PF01433"/>
    </source>
</evidence>
<dbReference type="GO" id="GO:0006508">
    <property type="term" value="P:proteolysis"/>
    <property type="evidence" value="ECO:0007669"/>
    <property type="project" value="UniProtKB-KW"/>
</dbReference>
<dbReference type="InterPro" id="IPR001930">
    <property type="entry name" value="Peptidase_M1"/>
</dbReference>
<evidence type="ECO:0000256" key="1">
    <source>
        <dbReference type="ARBA" id="ARBA00004496"/>
    </source>
</evidence>
<dbReference type="InterPro" id="IPR024571">
    <property type="entry name" value="ERAP1-like_C_dom"/>
</dbReference>
<keyword evidence="4" id="KW-0963">Cytoplasm</keyword>
<accession>Q6L0Q5</accession>
<dbReference type="GO" id="GO:0016020">
    <property type="term" value="C:membrane"/>
    <property type="evidence" value="ECO:0007669"/>
    <property type="project" value="TreeGrafter"/>
</dbReference>
<dbReference type="Pfam" id="PF17900">
    <property type="entry name" value="Peptidase_M1_N"/>
    <property type="match status" value="1"/>
</dbReference>
<dbReference type="GO" id="GO:0005615">
    <property type="term" value="C:extracellular space"/>
    <property type="evidence" value="ECO:0007669"/>
    <property type="project" value="TreeGrafter"/>
</dbReference>
<dbReference type="eggNOG" id="arCOG02969">
    <property type="taxonomic scope" value="Archaea"/>
</dbReference>
<dbReference type="EC" id="3.4.11.-" evidence="14"/>
<protein>
    <recommendedName>
        <fullName evidence="14">Aminopeptidase</fullName>
        <ecNumber evidence="14">3.4.11.-</ecNumber>
    </recommendedName>
</protein>
<feature type="active site" description="Proton acceptor" evidence="11">
    <location>
        <position position="274"/>
    </location>
</feature>
<reference evidence="18 19" key="1">
    <citation type="journal article" date="2004" name="Proc. Natl. Acad. Sci. U.S.A.">
        <title>Genome sequence of Picrophilus torridus and its implications for life around pH 0.</title>
        <authorList>
            <person name="Futterer O."/>
            <person name="Angelov A."/>
            <person name="Liesegang H."/>
            <person name="Gottschalk G."/>
            <person name="Schleper C."/>
            <person name="Schepers B."/>
            <person name="Dock C."/>
            <person name="Antranikian G."/>
            <person name="Liebl W."/>
        </authorList>
    </citation>
    <scope>NUCLEOTIDE SEQUENCE [LARGE SCALE GENOMIC DNA]</scope>
    <source>
        <strain evidence="19">ATCC 700027 / DSM 9790 / JCM 10055 / NBRC 100828</strain>
    </source>
</reference>
<feature type="domain" description="Aminopeptidase N-like N-terminal" evidence="17">
    <location>
        <begin position="5"/>
        <end position="168"/>
    </location>
</feature>
<dbReference type="GO" id="GO:0008270">
    <property type="term" value="F:zinc ion binding"/>
    <property type="evidence" value="ECO:0007669"/>
    <property type="project" value="UniProtKB-UniRule"/>
</dbReference>
<dbReference type="GO" id="GO:0042277">
    <property type="term" value="F:peptide binding"/>
    <property type="evidence" value="ECO:0007669"/>
    <property type="project" value="TreeGrafter"/>
</dbReference>
<evidence type="ECO:0000259" key="17">
    <source>
        <dbReference type="Pfam" id="PF17900"/>
    </source>
</evidence>
<dbReference type="PANTHER" id="PTHR11533">
    <property type="entry name" value="PROTEASE M1 ZINC METALLOPROTEASE"/>
    <property type="match status" value="1"/>
</dbReference>
<dbReference type="InterPro" id="IPR034016">
    <property type="entry name" value="M1_APN-typ"/>
</dbReference>
<dbReference type="FunFam" id="1.10.390.10:FF:000006">
    <property type="entry name" value="Puromycin-sensitive aminopeptidase"/>
    <property type="match status" value="1"/>
</dbReference>
<feature type="binding site" evidence="12">
    <location>
        <position position="277"/>
    </location>
    <ligand>
        <name>Zn(2+)</name>
        <dbReference type="ChEBI" id="CHEBI:29105"/>
        <note>catalytic</note>
    </ligand>
</feature>
<dbReference type="GO" id="GO:0005737">
    <property type="term" value="C:cytoplasm"/>
    <property type="evidence" value="ECO:0007669"/>
    <property type="project" value="UniProtKB-SubCell"/>
</dbReference>
<dbReference type="CDD" id="cd09601">
    <property type="entry name" value="M1_APN-Q_like"/>
    <property type="match status" value="1"/>
</dbReference>
<dbReference type="PATRIC" id="fig|263820.9.peg.900"/>
<keyword evidence="6 12" id="KW-0479">Metal-binding</keyword>
<keyword evidence="8 12" id="KW-0862">Zinc</keyword>
<evidence type="ECO:0000256" key="5">
    <source>
        <dbReference type="ARBA" id="ARBA00022670"/>
    </source>
</evidence>
<keyword evidence="9 14" id="KW-0482">Metalloprotease</keyword>
<dbReference type="PRINTS" id="PR00756">
    <property type="entry name" value="ALADIPTASE"/>
</dbReference>
<sequence length="789" mass="91183">MDILSYEITLDIKNDHKYTGHEIITLDGNEEKLILNESGLVIDEIKVNNKEKNYKFYSENDELVVDGIITSRSVVEIRFHGKILESLDGFYVARYGDNEMYTTQFEASSARKMFPCIDNPSYKATFKIRVIIDKDLSAISNMPVKSETIENGRKIVEFHETPRMSTYLIYLGIGRFEEKHDKYKNIDIILAAPEGRLTGSDYPMEIAKRSIEFYENYFGIDYVLPKMHLISVPEFAAGAMENWGAITFREIYLNVDSHTGNSVKKAIADVIAHEIAHQWFGDLVTMKWWNDLWLNESFATFMSYRAVDSMYPEFDMFGDFVISETSGALSGDSLINSHPIEVEVKNPDEISQIFDEISYGKGGSILRMINKYIGDENFKNGLNRYLTNFKYKNAEGTDLWEYLAKTSNEPVREIMESFIKRSGYPMIRASVNGKKLSLKQERFLLNGSDNRIWKVPLTIKYKNGIKSMLLSKDYDEIDLNGDFIKINADESGFYRVLYDEAFYNDLDLKYLSNLDAWGIVNDAYAFLLADRIDMNLYKMIIEKFSELKNYLVINEISNELFRLKTIIPENRWLLEYGKKYHRMILDYLGDKKPGEDFNVSIIRGIVSSRLALFDEEYAIELAEKIDDFDNIDGDMNAPVLNGYAVALNDASRLREMLKKTDSDETKVKIINAMALTHGDRNFKIIEDAIATGDIKKQDTMRYYINAAMNPMSREYIYGKLDYIVKELSRIFEGSGYTSMVIESIIPYIGLSIDIKEKLKSIETKEINRGIKKGLEYLEVYSRLYNKYKI</sequence>
<dbReference type="Gene3D" id="1.25.50.20">
    <property type="match status" value="1"/>
</dbReference>
<dbReference type="MEROPS" id="M01.021"/>
<gene>
    <name evidence="18" type="ordered locus">PTO0862</name>
</gene>
<evidence type="ECO:0000256" key="10">
    <source>
        <dbReference type="ARBA" id="ARBA00053324"/>
    </source>
</evidence>
<keyword evidence="7 14" id="KW-0378">Hydrolase</keyword>
<dbReference type="InterPro" id="IPR014782">
    <property type="entry name" value="Peptidase_M1_dom"/>
</dbReference>
<dbReference type="GO" id="GO:0043171">
    <property type="term" value="P:peptide catabolic process"/>
    <property type="evidence" value="ECO:0007669"/>
    <property type="project" value="TreeGrafter"/>
</dbReference>
<evidence type="ECO:0000256" key="6">
    <source>
        <dbReference type="ARBA" id="ARBA00022723"/>
    </source>
</evidence>
<dbReference type="GO" id="GO:0070006">
    <property type="term" value="F:metalloaminopeptidase activity"/>
    <property type="evidence" value="ECO:0007669"/>
    <property type="project" value="TreeGrafter"/>
</dbReference>
<comment type="cofactor">
    <cofactor evidence="12 14">
        <name>Zn(2+)</name>
        <dbReference type="ChEBI" id="CHEBI:29105"/>
    </cofactor>
    <text evidence="12 14">Binds 1 zinc ion per subunit.</text>
</comment>
<keyword evidence="3 14" id="KW-0031">Aminopeptidase</keyword>
<evidence type="ECO:0000256" key="7">
    <source>
        <dbReference type="ARBA" id="ARBA00022801"/>
    </source>
</evidence>
<evidence type="ECO:0000256" key="8">
    <source>
        <dbReference type="ARBA" id="ARBA00022833"/>
    </source>
</evidence>
<evidence type="ECO:0000259" key="16">
    <source>
        <dbReference type="Pfam" id="PF11838"/>
    </source>
</evidence>
<dbReference type="Gene3D" id="2.60.40.1730">
    <property type="entry name" value="tricorn interacting facor f3 domain"/>
    <property type="match status" value="1"/>
</dbReference>
<feature type="domain" description="ERAP1-like C-terminal" evidence="16">
    <location>
        <begin position="483"/>
        <end position="762"/>
    </location>
</feature>
<dbReference type="Gene3D" id="1.10.390.10">
    <property type="entry name" value="Neutral Protease Domain 2"/>
    <property type="match status" value="1"/>
</dbReference>
<dbReference type="InterPro" id="IPR027268">
    <property type="entry name" value="Peptidase_M4/M1_CTD_sf"/>
</dbReference>
<feature type="binding site" evidence="12">
    <location>
        <position position="296"/>
    </location>
    <ligand>
        <name>Zn(2+)</name>
        <dbReference type="ChEBI" id="CHEBI:29105"/>
        <note>catalytic</note>
    </ligand>
</feature>
<dbReference type="AlphaFoldDB" id="Q6L0Q5"/>
<evidence type="ECO:0000256" key="4">
    <source>
        <dbReference type="ARBA" id="ARBA00022490"/>
    </source>
</evidence>
<dbReference type="SUPFAM" id="SSF55486">
    <property type="entry name" value="Metalloproteases ('zincins'), catalytic domain"/>
    <property type="match status" value="1"/>
</dbReference>
<dbReference type="HOGENOM" id="CLU_003705_0_1_2"/>
<organism evidence="18 19">
    <name type="scientific">Picrophilus torridus (strain ATCC 700027 / DSM 9790 / JCM 10055 / NBRC 100828 / KAW 2/3)</name>
    <dbReference type="NCBI Taxonomy" id="1122961"/>
    <lineage>
        <taxon>Archaea</taxon>
        <taxon>Methanobacteriati</taxon>
        <taxon>Thermoplasmatota</taxon>
        <taxon>Thermoplasmata</taxon>
        <taxon>Thermoplasmatales</taxon>
        <taxon>Picrophilaceae</taxon>
        <taxon>Picrophilus</taxon>
    </lineage>
</organism>
<dbReference type="PaxDb" id="263820-PTO0862"/>
<dbReference type="KEGG" id="pto:PTO0862"/>
<evidence type="ECO:0000256" key="2">
    <source>
        <dbReference type="ARBA" id="ARBA00010136"/>
    </source>
</evidence>
<comment type="similarity">
    <text evidence="2 14">Belongs to the peptidase M1 family.</text>
</comment>
<evidence type="ECO:0000313" key="18">
    <source>
        <dbReference type="EMBL" id="AAT43447.1"/>
    </source>
</evidence>
<dbReference type="SUPFAM" id="SSF63737">
    <property type="entry name" value="Leukotriene A4 hydrolase N-terminal domain"/>
    <property type="match status" value="1"/>
</dbReference>
<proteinExistence type="inferred from homology"/>
<name>Q6L0Q5_PICTO</name>
<dbReference type="Proteomes" id="UP000000438">
    <property type="component" value="Chromosome"/>
</dbReference>
<dbReference type="Pfam" id="PF01433">
    <property type="entry name" value="Peptidase_M1"/>
    <property type="match status" value="1"/>
</dbReference>
<dbReference type="PANTHER" id="PTHR11533:SF174">
    <property type="entry name" value="PUROMYCIN-SENSITIVE AMINOPEPTIDASE-RELATED"/>
    <property type="match status" value="1"/>
</dbReference>
<evidence type="ECO:0000256" key="13">
    <source>
        <dbReference type="PIRSR" id="PIRSR634016-4"/>
    </source>
</evidence>
<evidence type="ECO:0000313" key="19">
    <source>
        <dbReference type="Proteomes" id="UP000000438"/>
    </source>
</evidence>
<dbReference type="Gene3D" id="2.60.40.1910">
    <property type="match status" value="1"/>
</dbReference>
<evidence type="ECO:0000256" key="12">
    <source>
        <dbReference type="PIRSR" id="PIRSR634016-3"/>
    </source>
</evidence>
<evidence type="ECO:0000256" key="9">
    <source>
        <dbReference type="ARBA" id="ARBA00023049"/>
    </source>
</evidence>
<comment type="function">
    <text evidence="10">Proteases F1, F2 and F3 degrade oligopeptides produced by Tricorn (themselves probably produced by the proteasome), yielding free amino acids.</text>
</comment>
<dbReference type="InterPro" id="IPR042097">
    <property type="entry name" value="Aminopeptidase_N-like_N_sf"/>
</dbReference>
<feature type="binding site" evidence="12">
    <location>
        <position position="273"/>
    </location>
    <ligand>
        <name>Zn(2+)</name>
        <dbReference type="ChEBI" id="CHEBI:29105"/>
        <note>catalytic</note>
    </ligand>
</feature>
<evidence type="ECO:0000256" key="3">
    <source>
        <dbReference type="ARBA" id="ARBA00022438"/>
    </source>
</evidence>
<feature type="domain" description="Peptidase M1 membrane alanine aminopeptidase" evidence="15">
    <location>
        <begin position="202"/>
        <end position="418"/>
    </location>
</feature>
<dbReference type="GeneID" id="2844130"/>
<dbReference type="STRING" id="263820.PTO0862"/>
<dbReference type="RefSeq" id="WP_011177663.1">
    <property type="nucleotide sequence ID" value="NC_005877.1"/>
</dbReference>
<dbReference type="InterPro" id="IPR045357">
    <property type="entry name" value="Aminopeptidase_N-like_N"/>
</dbReference>
<dbReference type="InParanoid" id="Q6L0Q5"/>
<comment type="subcellular location">
    <subcellularLocation>
        <location evidence="1">Cytoplasm</location>
    </subcellularLocation>
</comment>
<evidence type="ECO:0000256" key="14">
    <source>
        <dbReference type="RuleBase" id="RU364040"/>
    </source>
</evidence>
<dbReference type="InterPro" id="IPR050344">
    <property type="entry name" value="Peptidase_M1_aminopeptidases"/>
</dbReference>
<dbReference type="EMBL" id="AE017261">
    <property type="protein sequence ID" value="AAT43447.1"/>
    <property type="molecule type" value="Genomic_DNA"/>
</dbReference>
<keyword evidence="5 14" id="KW-0645">Protease</keyword>
<dbReference type="OrthoDB" id="139771at2157"/>
<dbReference type="Pfam" id="PF11838">
    <property type="entry name" value="ERAP1_C"/>
    <property type="match status" value="1"/>
</dbReference>
<dbReference type="FunCoup" id="Q6L0Q5">
    <property type="interactions" value="110"/>
</dbReference>
<feature type="site" description="Transition state stabilizer" evidence="13">
    <location>
        <position position="359"/>
    </location>
</feature>
<evidence type="ECO:0000256" key="11">
    <source>
        <dbReference type="PIRSR" id="PIRSR634016-1"/>
    </source>
</evidence>